<dbReference type="OrthoDB" id="9806973at2"/>
<feature type="domain" description="YspA cpYpsA-related SLOG" evidence="1">
    <location>
        <begin position="197"/>
        <end position="261"/>
    </location>
</feature>
<sequence>MKTESQLPEHEPEHAESPTAYLLQEMALYGYRPYSDEPDDRPLPDARIAGGAIVDIFDAMVVTFIDTRLEPDLEDLLWNLTNVFHRAGERIERELDDNEVAQKRSQKEQDGSEVKSVELETLLREGTTMLERRDAMEFFRDGCADQFRIHIRKPWTPRSGSKVNRKALTSAVVSSRDFVNARQRAEKQVLIPAGTLIAFSSGPTFNDHRFIWDLLDRVHAKHPEMVLAHGATPTGGEKIAALWADHRKVPQIPFKPDWNRHKKAAPFKRNDALLEALPAGVIILPGTGIQDNLHDKAKAMGIKRWDFRHQGGA</sequence>
<name>A0A397NRJ8_9SPHN</name>
<dbReference type="Proteomes" id="UP000266568">
    <property type="component" value="Unassembled WGS sequence"/>
</dbReference>
<keyword evidence="3" id="KW-1185">Reference proteome</keyword>
<evidence type="ECO:0000313" key="2">
    <source>
        <dbReference type="EMBL" id="RIA37385.1"/>
    </source>
</evidence>
<dbReference type="EMBL" id="QXDC01000004">
    <property type="protein sequence ID" value="RIA37385.1"/>
    <property type="molecule type" value="Genomic_DNA"/>
</dbReference>
<dbReference type="RefSeq" id="WP_119037251.1">
    <property type="nucleotide sequence ID" value="NZ_QXDC01000004.1"/>
</dbReference>
<gene>
    <name evidence="2" type="ORF">DFR49_3269</name>
</gene>
<dbReference type="InterPro" id="IPR019627">
    <property type="entry name" value="YAcAr"/>
</dbReference>
<proteinExistence type="predicted"/>
<organism evidence="2 3">
    <name type="scientific">Hephaestia caeni</name>
    <dbReference type="NCBI Taxonomy" id="645617"/>
    <lineage>
        <taxon>Bacteria</taxon>
        <taxon>Pseudomonadati</taxon>
        <taxon>Pseudomonadota</taxon>
        <taxon>Alphaproteobacteria</taxon>
        <taxon>Sphingomonadales</taxon>
        <taxon>Sphingomonadaceae</taxon>
        <taxon>Hephaestia</taxon>
    </lineage>
</organism>
<comment type="caution">
    <text evidence="2">The sequence shown here is derived from an EMBL/GenBank/DDBJ whole genome shotgun (WGS) entry which is preliminary data.</text>
</comment>
<evidence type="ECO:0000259" key="1">
    <source>
        <dbReference type="Pfam" id="PF10686"/>
    </source>
</evidence>
<dbReference type="Pfam" id="PF10686">
    <property type="entry name" value="YAcAr"/>
    <property type="match status" value="1"/>
</dbReference>
<dbReference type="AlphaFoldDB" id="A0A397NRJ8"/>
<evidence type="ECO:0000313" key="3">
    <source>
        <dbReference type="Proteomes" id="UP000266568"/>
    </source>
</evidence>
<reference evidence="2 3" key="1">
    <citation type="submission" date="2018-08" db="EMBL/GenBank/DDBJ databases">
        <title>Genomic Encyclopedia of Type Strains, Phase IV (KMG-IV): sequencing the most valuable type-strain genomes for metagenomic binning, comparative biology and taxonomic classification.</title>
        <authorList>
            <person name="Goeker M."/>
        </authorList>
    </citation>
    <scope>NUCLEOTIDE SEQUENCE [LARGE SCALE GENOMIC DNA]</scope>
    <source>
        <strain evidence="2 3">DSM 25527</strain>
    </source>
</reference>
<protein>
    <submittedName>
        <fullName evidence="2">Uncharacterized protein DUF2493</fullName>
    </submittedName>
</protein>
<accession>A0A397NRJ8</accession>